<dbReference type="EMBL" id="BKCJ011238189">
    <property type="protein sequence ID" value="GFD08401.1"/>
    <property type="molecule type" value="Genomic_DNA"/>
</dbReference>
<organism evidence="1">
    <name type="scientific">Tanacetum cinerariifolium</name>
    <name type="common">Dalmatian daisy</name>
    <name type="synonym">Chrysanthemum cinerariifolium</name>
    <dbReference type="NCBI Taxonomy" id="118510"/>
    <lineage>
        <taxon>Eukaryota</taxon>
        <taxon>Viridiplantae</taxon>
        <taxon>Streptophyta</taxon>
        <taxon>Embryophyta</taxon>
        <taxon>Tracheophyta</taxon>
        <taxon>Spermatophyta</taxon>
        <taxon>Magnoliopsida</taxon>
        <taxon>eudicotyledons</taxon>
        <taxon>Gunneridae</taxon>
        <taxon>Pentapetalae</taxon>
        <taxon>asterids</taxon>
        <taxon>campanulids</taxon>
        <taxon>Asterales</taxon>
        <taxon>Asteraceae</taxon>
        <taxon>Asteroideae</taxon>
        <taxon>Anthemideae</taxon>
        <taxon>Anthemidinae</taxon>
        <taxon>Tanacetum</taxon>
    </lineage>
</organism>
<evidence type="ECO:0000313" key="1">
    <source>
        <dbReference type="EMBL" id="GFD08401.1"/>
    </source>
</evidence>
<feature type="non-terminal residue" evidence="1">
    <location>
        <position position="1"/>
    </location>
</feature>
<comment type="caution">
    <text evidence="1">The sequence shown here is derived from an EMBL/GenBank/DDBJ whole genome shotgun (WGS) entry which is preliminary data.</text>
</comment>
<name>A0A699TGI6_TANCI</name>
<protein>
    <submittedName>
        <fullName evidence="1">Uncharacterized protein</fullName>
    </submittedName>
</protein>
<sequence length="63" mass="7474">LKFHKHETGRRNFALIQWSRARMRLNEVLRRVKVSSTLADESLQQAEAWKVEAEDRKVKAEKP</sequence>
<proteinExistence type="predicted"/>
<reference evidence="1" key="1">
    <citation type="journal article" date="2019" name="Sci. Rep.">
        <title>Draft genome of Tanacetum cinerariifolium, the natural source of mosquito coil.</title>
        <authorList>
            <person name="Yamashiro T."/>
            <person name="Shiraishi A."/>
            <person name="Satake H."/>
            <person name="Nakayama K."/>
        </authorList>
    </citation>
    <scope>NUCLEOTIDE SEQUENCE</scope>
</reference>
<gene>
    <name evidence="1" type="ORF">Tci_880370</name>
</gene>
<accession>A0A699TGI6</accession>
<dbReference type="AlphaFoldDB" id="A0A699TGI6"/>